<proteinExistence type="predicted"/>
<feature type="compositionally biased region" description="Pro residues" evidence="1">
    <location>
        <begin position="66"/>
        <end position="81"/>
    </location>
</feature>
<feature type="compositionally biased region" description="Polar residues" evidence="1">
    <location>
        <begin position="108"/>
        <end position="127"/>
    </location>
</feature>
<feature type="compositionally biased region" description="Low complexity" evidence="1">
    <location>
        <begin position="152"/>
        <end position="174"/>
    </location>
</feature>
<name>A0A9P5Y4U8_9AGAR</name>
<evidence type="ECO:0000313" key="2">
    <source>
        <dbReference type="EMBL" id="KAF9462270.1"/>
    </source>
</evidence>
<feature type="compositionally biased region" description="Low complexity" evidence="1">
    <location>
        <begin position="51"/>
        <end position="65"/>
    </location>
</feature>
<comment type="caution">
    <text evidence="2">The sequence shown here is derived from an EMBL/GenBank/DDBJ whole genome shotgun (WGS) entry which is preliminary data.</text>
</comment>
<evidence type="ECO:0000313" key="3">
    <source>
        <dbReference type="Proteomes" id="UP000807353"/>
    </source>
</evidence>
<keyword evidence="3" id="KW-1185">Reference proteome</keyword>
<feature type="region of interest" description="Disordered" evidence="1">
    <location>
        <begin position="36"/>
        <end position="191"/>
    </location>
</feature>
<dbReference type="AlphaFoldDB" id="A0A9P5Y4U8"/>
<sequence>MDTEAYRHLNSRSDTLTGSVAGLSVLSQMTSVSAPFMSNRTPSIRMPPSPTSSQFPPSPTSSRMSPPRPVRMPSPPPPPSPVMRSSWKERRDTRIQQIQPDGTEGTAPDSSSEIIGRSRSNSVTSTIRRVRIELPNEPEPVLSRPDTVQPDSSSEVFSTRSRSNSTTSMRNSSSPKTNPFPLPVARESPLPDLSDAINKEFFKEPFFGRSSPMYPNHPHIENHRADKFYYI</sequence>
<reference evidence="2" key="1">
    <citation type="submission" date="2020-11" db="EMBL/GenBank/DDBJ databases">
        <authorList>
            <consortium name="DOE Joint Genome Institute"/>
            <person name="Ahrendt S."/>
            <person name="Riley R."/>
            <person name="Andreopoulos W."/>
            <person name="Labutti K."/>
            <person name="Pangilinan J."/>
            <person name="Ruiz-Duenas F.J."/>
            <person name="Barrasa J.M."/>
            <person name="Sanchez-Garcia M."/>
            <person name="Camarero S."/>
            <person name="Miyauchi S."/>
            <person name="Serrano A."/>
            <person name="Linde D."/>
            <person name="Babiker R."/>
            <person name="Drula E."/>
            <person name="Ayuso-Fernandez I."/>
            <person name="Pacheco R."/>
            <person name="Padilla G."/>
            <person name="Ferreira P."/>
            <person name="Barriuso J."/>
            <person name="Kellner H."/>
            <person name="Castanera R."/>
            <person name="Alfaro M."/>
            <person name="Ramirez L."/>
            <person name="Pisabarro A.G."/>
            <person name="Kuo A."/>
            <person name="Tritt A."/>
            <person name="Lipzen A."/>
            <person name="He G."/>
            <person name="Yan M."/>
            <person name="Ng V."/>
            <person name="Cullen D."/>
            <person name="Martin F."/>
            <person name="Rosso M.-N."/>
            <person name="Henrissat B."/>
            <person name="Hibbett D."/>
            <person name="Martinez A.T."/>
            <person name="Grigoriev I.V."/>
        </authorList>
    </citation>
    <scope>NUCLEOTIDE SEQUENCE</scope>
    <source>
        <strain evidence="2">CBS 247.69</strain>
    </source>
</reference>
<protein>
    <submittedName>
        <fullName evidence="2">Uncharacterized protein</fullName>
    </submittedName>
</protein>
<dbReference type="Proteomes" id="UP000807353">
    <property type="component" value="Unassembled WGS sequence"/>
</dbReference>
<dbReference type="EMBL" id="MU150273">
    <property type="protein sequence ID" value="KAF9462270.1"/>
    <property type="molecule type" value="Genomic_DNA"/>
</dbReference>
<organism evidence="2 3">
    <name type="scientific">Collybia nuda</name>
    <dbReference type="NCBI Taxonomy" id="64659"/>
    <lineage>
        <taxon>Eukaryota</taxon>
        <taxon>Fungi</taxon>
        <taxon>Dikarya</taxon>
        <taxon>Basidiomycota</taxon>
        <taxon>Agaricomycotina</taxon>
        <taxon>Agaricomycetes</taxon>
        <taxon>Agaricomycetidae</taxon>
        <taxon>Agaricales</taxon>
        <taxon>Tricholomatineae</taxon>
        <taxon>Clitocybaceae</taxon>
        <taxon>Collybia</taxon>
    </lineage>
</organism>
<evidence type="ECO:0000256" key="1">
    <source>
        <dbReference type="SAM" id="MobiDB-lite"/>
    </source>
</evidence>
<accession>A0A9P5Y4U8</accession>
<gene>
    <name evidence="2" type="ORF">BDZ94DRAFT_1261490</name>
</gene>